<evidence type="ECO:0000256" key="5">
    <source>
        <dbReference type="ARBA" id="ARBA00022905"/>
    </source>
</evidence>
<dbReference type="InterPro" id="IPR001279">
    <property type="entry name" value="Metallo-B-lactamas"/>
</dbReference>
<evidence type="ECO:0000256" key="6">
    <source>
        <dbReference type="ARBA" id="ARBA00034221"/>
    </source>
</evidence>
<gene>
    <name evidence="9 11" type="primary">pqqB</name>
    <name evidence="11" type="ORF">E1757_07295</name>
</gene>
<comment type="caution">
    <text evidence="11">The sequence shown here is derived from an EMBL/GenBank/DDBJ whole genome shotgun (WGS) entry which is preliminary data.</text>
</comment>
<evidence type="ECO:0000256" key="7">
    <source>
        <dbReference type="ARBA" id="ARBA00034301"/>
    </source>
</evidence>
<reference evidence="11 12" key="1">
    <citation type="submission" date="2019-03" db="EMBL/GenBank/DDBJ databases">
        <title>This is whole genome sequence of Paenibacillus sp MS74 strain.</title>
        <authorList>
            <person name="Trinh H.N."/>
        </authorList>
    </citation>
    <scope>NUCLEOTIDE SEQUENCE [LARGE SCALE GENOMIC DNA]</scope>
    <source>
        <strain evidence="11 12">MS74</strain>
    </source>
</reference>
<dbReference type="Pfam" id="PF12706">
    <property type="entry name" value="Lactamase_B_2"/>
    <property type="match status" value="1"/>
</dbReference>
<comment type="catalytic activity">
    <reaction evidence="6">
        <text>3',5'-cyclic CMP + H2O = CMP + H(+)</text>
        <dbReference type="Rhea" id="RHEA:72675"/>
        <dbReference type="ChEBI" id="CHEBI:15377"/>
        <dbReference type="ChEBI" id="CHEBI:15378"/>
        <dbReference type="ChEBI" id="CHEBI:58003"/>
        <dbReference type="ChEBI" id="CHEBI:60377"/>
    </reaction>
    <physiologicalReaction direction="left-to-right" evidence="6">
        <dbReference type="Rhea" id="RHEA:72676"/>
    </physiologicalReaction>
</comment>
<comment type="similarity">
    <text evidence="2 9">Belongs to the PqqB family.</text>
</comment>
<dbReference type="Gene3D" id="3.60.15.10">
    <property type="entry name" value="Ribonuclease Z/Hydroxyacylglutathione hydrolase-like"/>
    <property type="match status" value="1"/>
</dbReference>
<dbReference type="SUPFAM" id="SSF56281">
    <property type="entry name" value="Metallo-hydrolase/oxidoreductase"/>
    <property type="match status" value="1"/>
</dbReference>
<keyword evidence="12" id="KW-1185">Reference proteome</keyword>
<dbReference type="AlphaFoldDB" id="A0A4R5KXA4"/>
<dbReference type="Proteomes" id="UP000295636">
    <property type="component" value="Unassembled WGS sequence"/>
</dbReference>
<dbReference type="CDD" id="cd16274">
    <property type="entry name" value="PQQB-like_MBL-fold"/>
    <property type="match status" value="1"/>
</dbReference>
<dbReference type="PANTHER" id="PTHR42663:SF7">
    <property type="entry name" value="COENZYME PQQ SYNTHESIS PROTEIN B"/>
    <property type="match status" value="1"/>
</dbReference>
<dbReference type="UniPathway" id="UPA00539"/>
<evidence type="ECO:0000256" key="2">
    <source>
        <dbReference type="ARBA" id="ARBA00008481"/>
    </source>
</evidence>
<comment type="pathway">
    <text evidence="1 9">Cofactor biosynthesis; pyrroloquinoline quinone biosynthesis.</text>
</comment>
<organism evidence="11 12">
    <name type="scientific">Paenibacillus piri</name>
    <dbReference type="NCBI Taxonomy" id="2547395"/>
    <lineage>
        <taxon>Bacteria</taxon>
        <taxon>Bacillati</taxon>
        <taxon>Bacillota</taxon>
        <taxon>Bacilli</taxon>
        <taxon>Bacillales</taxon>
        <taxon>Paenibacillaceae</taxon>
        <taxon>Paenibacillus</taxon>
    </lineage>
</organism>
<dbReference type="EMBL" id="SMRT01000002">
    <property type="protein sequence ID" value="TDF99630.1"/>
    <property type="molecule type" value="Genomic_DNA"/>
</dbReference>
<dbReference type="PANTHER" id="PTHR42663">
    <property type="entry name" value="HYDROLASE C777.06C-RELATED-RELATED"/>
    <property type="match status" value="1"/>
</dbReference>
<accession>A0A4R5KXA4</accession>
<evidence type="ECO:0000313" key="11">
    <source>
        <dbReference type="EMBL" id="TDF99630.1"/>
    </source>
</evidence>
<evidence type="ECO:0000256" key="1">
    <source>
        <dbReference type="ARBA" id="ARBA00004886"/>
    </source>
</evidence>
<dbReference type="InterPro" id="IPR036866">
    <property type="entry name" value="RibonucZ/Hydroxyglut_hydro"/>
</dbReference>
<dbReference type="NCBIfam" id="TIGR02108">
    <property type="entry name" value="PQQ_syn_pqqB"/>
    <property type="match status" value="1"/>
</dbReference>
<evidence type="ECO:0000256" key="4">
    <source>
        <dbReference type="ARBA" id="ARBA00022448"/>
    </source>
</evidence>
<evidence type="ECO:0000313" key="12">
    <source>
        <dbReference type="Proteomes" id="UP000295636"/>
    </source>
</evidence>
<protein>
    <recommendedName>
        <fullName evidence="3 9">Coenzyme PQQ synthesis protein B</fullName>
    </recommendedName>
    <alternativeName>
        <fullName evidence="9">Pyrroloquinoline quinone biosynthesis protein B</fullName>
    </alternativeName>
</protein>
<evidence type="ECO:0000256" key="9">
    <source>
        <dbReference type="HAMAP-Rule" id="MF_00653"/>
    </source>
</evidence>
<dbReference type="GO" id="GO:0018189">
    <property type="term" value="P:pyrroloquinoline quinone biosynthetic process"/>
    <property type="evidence" value="ECO:0007669"/>
    <property type="project" value="UniProtKB-UniRule"/>
</dbReference>
<comment type="function">
    <text evidence="7">Counteracts the endogenous Pycsar antiviral defense system. Phosphodiesterase that enables metal-dependent hydrolysis of host cyclic nucleotide Pycsar defense signals such as cCMP and cUMP.</text>
</comment>
<name>A0A4R5KXA4_9BACL</name>
<dbReference type="OrthoDB" id="9800940at2"/>
<comment type="function">
    <text evidence="9">May be involved in the transport of PQQ or its precursor to the periplasm.</text>
</comment>
<dbReference type="InterPro" id="IPR011842">
    <property type="entry name" value="PQQ_synth_PqqB"/>
</dbReference>
<evidence type="ECO:0000256" key="8">
    <source>
        <dbReference type="ARBA" id="ARBA00048505"/>
    </source>
</evidence>
<keyword evidence="5 9" id="KW-0884">PQQ biosynthesis</keyword>
<dbReference type="RefSeq" id="WP_133226194.1">
    <property type="nucleotide sequence ID" value="NZ_SMRT01000002.1"/>
</dbReference>
<sequence>MVIKVLGSAAGGGYPQWNCNCPYCRRVRNGDGSVHARMNDAIAVSDDGGKWYLINATPDVSAQIESHPALHPGPGLRGTPISGVLLTDAELDHTLGLLHLRQSAELDIYAASPVLHALSGPFPVRQIIEPYASFRWTEVRAGESFPLFGGRLIVYPIQLGRKSPRYVYDANLGQEGAWVVGYRITDKITGGIVVYAPGIESWTAELEQQLKDADCIMLDGTFWHSAELRDLGASELEAADMGHIPITGADGTFGRLTNRSAQRRIYIHINNTNPILDTASSEYRTITEHGIEVGYDGLELEV</sequence>
<proteinExistence type="inferred from homology"/>
<feature type="domain" description="Metallo-beta-lactamase" evidence="10">
    <location>
        <begin position="51"/>
        <end position="269"/>
    </location>
</feature>
<comment type="catalytic activity">
    <reaction evidence="8">
        <text>3',5'-cyclic UMP + H2O = UMP + H(+)</text>
        <dbReference type="Rhea" id="RHEA:70575"/>
        <dbReference type="ChEBI" id="CHEBI:15377"/>
        <dbReference type="ChEBI" id="CHEBI:15378"/>
        <dbReference type="ChEBI" id="CHEBI:57865"/>
        <dbReference type="ChEBI" id="CHEBI:184387"/>
    </reaction>
    <physiologicalReaction direction="left-to-right" evidence="8">
        <dbReference type="Rhea" id="RHEA:70576"/>
    </physiologicalReaction>
</comment>
<evidence type="ECO:0000259" key="10">
    <source>
        <dbReference type="Pfam" id="PF12706"/>
    </source>
</evidence>
<evidence type="ECO:0000256" key="3">
    <source>
        <dbReference type="ARBA" id="ARBA00015084"/>
    </source>
</evidence>
<keyword evidence="4 9" id="KW-0813">Transport</keyword>
<dbReference type="HAMAP" id="MF_00653">
    <property type="entry name" value="PQQ_syn_PqqB"/>
    <property type="match status" value="1"/>
</dbReference>